<accession>A0ABT3NTF0</accession>
<evidence type="ECO:0000313" key="3">
    <source>
        <dbReference type="Proteomes" id="UP001526430"/>
    </source>
</evidence>
<feature type="compositionally biased region" description="Basic and acidic residues" evidence="1">
    <location>
        <begin position="68"/>
        <end position="83"/>
    </location>
</feature>
<comment type="caution">
    <text evidence="2">The sequence shown here is derived from an EMBL/GenBank/DDBJ whole genome shotgun (WGS) entry which is preliminary data.</text>
</comment>
<protein>
    <submittedName>
        <fullName evidence="2">Uncharacterized protein</fullName>
    </submittedName>
</protein>
<dbReference type="PROSITE" id="PS51257">
    <property type="entry name" value="PROKAR_LIPOPROTEIN"/>
    <property type="match status" value="1"/>
</dbReference>
<dbReference type="Proteomes" id="UP001526430">
    <property type="component" value="Unassembled WGS sequence"/>
</dbReference>
<dbReference type="RefSeq" id="WP_301589331.1">
    <property type="nucleotide sequence ID" value="NZ_JAPFQI010000003.1"/>
</dbReference>
<feature type="region of interest" description="Disordered" evidence="1">
    <location>
        <begin position="50"/>
        <end position="83"/>
    </location>
</feature>
<proteinExistence type="predicted"/>
<organism evidence="2 3">
    <name type="scientific">Sabulicella glaciei</name>
    <dbReference type="NCBI Taxonomy" id="2984948"/>
    <lineage>
        <taxon>Bacteria</taxon>
        <taxon>Pseudomonadati</taxon>
        <taxon>Pseudomonadota</taxon>
        <taxon>Alphaproteobacteria</taxon>
        <taxon>Acetobacterales</taxon>
        <taxon>Acetobacteraceae</taxon>
        <taxon>Sabulicella</taxon>
    </lineage>
</organism>
<keyword evidence="3" id="KW-1185">Reference proteome</keyword>
<evidence type="ECO:0000256" key="1">
    <source>
        <dbReference type="SAM" id="MobiDB-lite"/>
    </source>
</evidence>
<name>A0ABT3NTF0_9PROT</name>
<sequence length="83" mass="8848">MRPTLALAVLLPLLGGCADPGSMSFRGRPLSVTDAASRLNDAAYSAGARTGERLGISPPADTPAAGVWRERPSWNEPREPRQY</sequence>
<dbReference type="EMBL" id="JAPFQI010000003">
    <property type="protein sequence ID" value="MCW8085438.1"/>
    <property type="molecule type" value="Genomic_DNA"/>
</dbReference>
<gene>
    <name evidence="2" type="ORF">OF850_07355</name>
</gene>
<evidence type="ECO:0000313" key="2">
    <source>
        <dbReference type="EMBL" id="MCW8085438.1"/>
    </source>
</evidence>
<reference evidence="2 3" key="1">
    <citation type="submission" date="2022-10" db="EMBL/GenBank/DDBJ databases">
        <title>Roseococcus glaciei nov., sp. nov., isolated from glacier.</title>
        <authorList>
            <person name="Liu Q."/>
            <person name="Xin Y.-H."/>
        </authorList>
    </citation>
    <scope>NUCLEOTIDE SEQUENCE [LARGE SCALE GENOMIC DNA]</scope>
    <source>
        <strain evidence="2 3">MDT2-1-1</strain>
    </source>
</reference>